<dbReference type="RefSeq" id="WP_271012924.1">
    <property type="nucleotide sequence ID" value="NZ_JAQIFT010000058.1"/>
</dbReference>
<comment type="caution">
    <text evidence="2">The sequence shown here is derived from an EMBL/GenBank/DDBJ whole genome shotgun (WGS) entry which is preliminary data.</text>
</comment>
<keyword evidence="1" id="KW-0812">Transmembrane</keyword>
<accession>A0AA42J1X4</accession>
<evidence type="ECO:0000256" key="1">
    <source>
        <dbReference type="SAM" id="Phobius"/>
    </source>
</evidence>
<reference evidence="2" key="1">
    <citation type="journal article" date="2023" name="Int. J. Syst. Evol. Microbiol.">
        <title>&lt;i&gt;Holtiella tumoricola&lt;/i&gt; gen. nov. sp. nov., isolated from a human clinical sample.</title>
        <authorList>
            <person name="Allen-Vercoe E."/>
            <person name="Daigneault M.C."/>
            <person name="Vancuren S.J."/>
            <person name="Cochrane K."/>
            <person name="O'Neal L.L."/>
            <person name="Sankaranarayanan K."/>
            <person name="Lawson P.A."/>
        </authorList>
    </citation>
    <scope>NUCLEOTIDE SEQUENCE</scope>
    <source>
        <strain evidence="2">CC70A</strain>
    </source>
</reference>
<dbReference type="Proteomes" id="UP001169242">
    <property type="component" value="Unassembled WGS sequence"/>
</dbReference>
<dbReference type="EMBL" id="JAQIFT010000058">
    <property type="protein sequence ID" value="MDA3732979.1"/>
    <property type="molecule type" value="Genomic_DNA"/>
</dbReference>
<gene>
    <name evidence="2" type="ORF">PBV87_15995</name>
</gene>
<keyword evidence="3" id="KW-1185">Reference proteome</keyword>
<evidence type="ECO:0000313" key="3">
    <source>
        <dbReference type="Proteomes" id="UP001169242"/>
    </source>
</evidence>
<feature type="transmembrane region" description="Helical" evidence="1">
    <location>
        <begin position="12"/>
        <end position="33"/>
    </location>
</feature>
<organism evidence="2 3">
    <name type="scientific">Holtiella tumoricola</name>
    <dbReference type="NCBI Taxonomy" id="3018743"/>
    <lineage>
        <taxon>Bacteria</taxon>
        <taxon>Bacillati</taxon>
        <taxon>Bacillota</taxon>
        <taxon>Clostridia</taxon>
        <taxon>Lachnospirales</taxon>
        <taxon>Cellulosilyticaceae</taxon>
        <taxon>Holtiella</taxon>
    </lineage>
</organism>
<dbReference type="AlphaFoldDB" id="A0AA42J1X4"/>
<protein>
    <submittedName>
        <fullName evidence="2">Uncharacterized protein</fullName>
    </submittedName>
</protein>
<proteinExistence type="predicted"/>
<name>A0AA42J1X4_9FIRM</name>
<sequence length="42" mass="5043">MYMNRAIIFEEVPLGIDILFWIFVIGIIAYLIWTREGRGKRK</sequence>
<keyword evidence="1" id="KW-0472">Membrane</keyword>
<keyword evidence="1" id="KW-1133">Transmembrane helix</keyword>
<evidence type="ECO:0000313" key="2">
    <source>
        <dbReference type="EMBL" id="MDA3732979.1"/>
    </source>
</evidence>